<feature type="compositionally biased region" description="Low complexity" evidence="1">
    <location>
        <begin position="76"/>
        <end position="87"/>
    </location>
</feature>
<evidence type="ECO:0000313" key="2">
    <source>
        <dbReference type="EMBL" id="KZC14725.1"/>
    </source>
</evidence>
<organism evidence="2 3">
    <name type="scientific">Dufourea novaeangliae</name>
    <name type="common">Sweat bee</name>
    <dbReference type="NCBI Taxonomy" id="178035"/>
    <lineage>
        <taxon>Eukaryota</taxon>
        <taxon>Metazoa</taxon>
        <taxon>Ecdysozoa</taxon>
        <taxon>Arthropoda</taxon>
        <taxon>Hexapoda</taxon>
        <taxon>Insecta</taxon>
        <taxon>Pterygota</taxon>
        <taxon>Neoptera</taxon>
        <taxon>Endopterygota</taxon>
        <taxon>Hymenoptera</taxon>
        <taxon>Apocrita</taxon>
        <taxon>Aculeata</taxon>
        <taxon>Apoidea</taxon>
        <taxon>Anthophila</taxon>
        <taxon>Halictidae</taxon>
        <taxon>Rophitinae</taxon>
        <taxon>Dufourea</taxon>
    </lineage>
</organism>
<gene>
    <name evidence="2" type="ORF">WN55_07474</name>
</gene>
<dbReference type="EMBL" id="KQ435119">
    <property type="protein sequence ID" value="KZC14725.1"/>
    <property type="molecule type" value="Genomic_DNA"/>
</dbReference>
<protein>
    <submittedName>
        <fullName evidence="2">Uncharacterized protein</fullName>
    </submittedName>
</protein>
<feature type="compositionally biased region" description="Basic and acidic residues" evidence="1">
    <location>
        <begin position="322"/>
        <end position="333"/>
    </location>
</feature>
<feature type="region of interest" description="Disordered" evidence="1">
    <location>
        <begin position="172"/>
        <end position="233"/>
    </location>
</feature>
<keyword evidence="3" id="KW-1185">Reference proteome</keyword>
<feature type="region of interest" description="Disordered" evidence="1">
    <location>
        <begin position="319"/>
        <end position="368"/>
    </location>
</feature>
<reference evidence="2 3" key="1">
    <citation type="submission" date="2015-07" db="EMBL/GenBank/DDBJ databases">
        <title>The genome of Dufourea novaeangliae.</title>
        <authorList>
            <person name="Pan H."/>
            <person name="Kapheim K."/>
        </authorList>
    </citation>
    <scope>NUCLEOTIDE SEQUENCE [LARGE SCALE GENOMIC DNA]</scope>
    <source>
        <strain evidence="2">0120121106</strain>
        <tissue evidence="2">Whole body</tissue>
    </source>
</reference>
<feature type="compositionally biased region" description="Basic and acidic residues" evidence="1">
    <location>
        <begin position="20"/>
        <end position="50"/>
    </location>
</feature>
<proteinExistence type="predicted"/>
<feature type="region of interest" description="Disordered" evidence="1">
    <location>
        <begin position="66"/>
        <end position="91"/>
    </location>
</feature>
<feature type="region of interest" description="Disordered" evidence="1">
    <location>
        <begin position="1"/>
        <end position="50"/>
    </location>
</feature>
<sequence>MPVGHPGGASNAILQLSNSREIDQLDREKATFEPKDAKTEKDDETRDWGDGRRMSVRSVKFHFTLPRTNTTGSMGPDTDLPTPTETTNFRSDEDVRLDYGKSDEPNILCRSDIQERPRRHRDEMNRGRKVKFLELISRVVELKGARIAPLITKRSRRASYAIHFVYVLSEDNPQEERDHQRRTGRNQTQKLAPNKTKEERRIPSERFEICRGHRDQTKGERESSVDEELKKKTKKRDEKRRMVVWYPIFGSSIAKDPEETGDRFPIWRMPYYRLGWPACTPHGCTCLHERREEEPYRVGISSNERQPVGFWSSCCKKRRRDERRDKPRPERSVPGRGSSRLSNTDVNIGEYQPPVPESSLQPGGFESDANNPLPLMTGEKQCAGFNTGSETGPRSCVVGGHLSTERRTIAAATAAEVAGATSVAFTVLWLAAPFDFMGMRYVE</sequence>
<evidence type="ECO:0000256" key="1">
    <source>
        <dbReference type="SAM" id="MobiDB-lite"/>
    </source>
</evidence>
<accession>A0A154PS23</accession>
<name>A0A154PS23_DUFNO</name>
<feature type="compositionally biased region" description="Basic and acidic residues" evidence="1">
    <location>
        <begin position="195"/>
        <end position="233"/>
    </location>
</feature>
<dbReference type="AlphaFoldDB" id="A0A154PS23"/>
<dbReference type="Proteomes" id="UP000076502">
    <property type="component" value="Unassembled WGS sequence"/>
</dbReference>
<evidence type="ECO:0000313" key="3">
    <source>
        <dbReference type="Proteomes" id="UP000076502"/>
    </source>
</evidence>